<comment type="subcellular location">
    <subcellularLocation>
        <location evidence="1">Plastid</location>
    </subcellularLocation>
</comment>
<evidence type="ECO:0000256" key="2">
    <source>
        <dbReference type="ARBA" id="ARBA00022640"/>
    </source>
</evidence>
<dbReference type="AlphaFoldDB" id="A0A804KU68"/>
<dbReference type="EMBL" id="HG996476">
    <property type="protein sequence ID" value="CAG1852966.1"/>
    <property type="molecule type" value="Genomic_DNA"/>
</dbReference>
<dbReference type="GO" id="GO:0009658">
    <property type="term" value="P:chloroplast organization"/>
    <property type="evidence" value="ECO:0000318"/>
    <property type="project" value="GO_Central"/>
</dbReference>
<keyword evidence="3" id="KW-0809">Transit peptide</keyword>
<dbReference type="PANTHER" id="PTHR31906">
    <property type="entry name" value="PLASTID-LIPID-ASSOCIATED PROTEIN 4, CHLOROPLASTIC-RELATED"/>
    <property type="match status" value="1"/>
</dbReference>
<accession>A0A804KU68</accession>
<protein>
    <submittedName>
        <fullName evidence="5">(wild Malaysian banana) hypothetical protein</fullName>
    </submittedName>
</protein>
<dbReference type="Pfam" id="PF04755">
    <property type="entry name" value="PAP_fibrillin"/>
    <property type="match status" value="1"/>
</dbReference>
<dbReference type="GO" id="GO:0009535">
    <property type="term" value="C:chloroplast thylakoid membrane"/>
    <property type="evidence" value="ECO:0000318"/>
    <property type="project" value="GO_Central"/>
</dbReference>
<gene>
    <name evidence="5" type="ORF">GSMUA_311920.1</name>
</gene>
<reference evidence="6" key="2">
    <citation type="submission" date="2021-05" db="UniProtKB">
        <authorList>
            <consortium name="EnsemblPlants"/>
        </authorList>
    </citation>
    <scope>IDENTIFICATION</scope>
    <source>
        <strain evidence="6">subsp. malaccensis</strain>
    </source>
</reference>
<sequence length="275" mass="29875">MASLLLPPASSLLSPSSAAAASSSSSRHRFIFPSIGNLRKSSHRRKFFLQAAPAVLDESPVFDPSPGFQESHDVIAPLKLKLLSVISGLNRGLAANEEDLRRAESAAKELEAVGGVVDLTKHQDKLQGQWKLIYSSAFSSRALGGSRPGPPTGRLLPITLGQVFQRIDILSKDFDNIVELQFGTPWPLPQLEATAILAHKFELIGTSKIKITFIKTTVKPRGSYSQLPPLEVPQLPDALRPPSNTGSGEFEVTYLDSDTRITRGDRGELRVFVIS</sequence>
<evidence type="ECO:0000313" key="7">
    <source>
        <dbReference type="Proteomes" id="UP000012960"/>
    </source>
</evidence>
<evidence type="ECO:0000256" key="3">
    <source>
        <dbReference type="ARBA" id="ARBA00022946"/>
    </source>
</evidence>
<organism evidence="6 7">
    <name type="scientific">Musa acuminata subsp. malaccensis</name>
    <name type="common">Wild banana</name>
    <name type="synonym">Musa malaccensis</name>
    <dbReference type="NCBI Taxonomy" id="214687"/>
    <lineage>
        <taxon>Eukaryota</taxon>
        <taxon>Viridiplantae</taxon>
        <taxon>Streptophyta</taxon>
        <taxon>Embryophyta</taxon>
        <taxon>Tracheophyta</taxon>
        <taxon>Spermatophyta</taxon>
        <taxon>Magnoliopsida</taxon>
        <taxon>Liliopsida</taxon>
        <taxon>Zingiberales</taxon>
        <taxon>Musaceae</taxon>
        <taxon>Musa</taxon>
    </lineage>
</organism>
<feature type="domain" description="Plastid lipid-associated protein/fibrillin conserved" evidence="4">
    <location>
        <begin position="78"/>
        <end position="272"/>
    </location>
</feature>
<dbReference type="OrthoDB" id="203682at2759"/>
<evidence type="ECO:0000313" key="6">
    <source>
        <dbReference type="EnsemblPlants" id="Ma10_p08890.1"/>
    </source>
</evidence>
<name>A0A804KU68_MUSAM</name>
<dbReference type="Proteomes" id="UP000012960">
    <property type="component" value="Unplaced"/>
</dbReference>
<dbReference type="Gramene" id="Ma10_t08890.1">
    <property type="protein sequence ID" value="Ma10_p08890.1"/>
    <property type="gene ID" value="Ma10_g08890"/>
</dbReference>
<reference evidence="5" key="1">
    <citation type="submission" date="2021-03" db="EMBL/GenBank/DDBJ databases">
        <authorList>
            <consortium name="Genoscope - CEA"/>
            <person name="William W."/>
        </authorList>
    </citation>
    <scope>NUCLEOTIDE SEQUENCE</scope>
    <source>
        <strain evidence="5">Doubled-haploid Pahang</strain>
    </source>
</reference>
<evidence type="ECO:0000259" key="4">
    <source>
        <dbReference type="Pfam" id="PF04755"/>
    </source>
</evidence>
<dbReference type="EnsemblPlants" id="Ma10_t08890.1">
    <property type="protein sequence ID" value="Ma10_p08890.1"/>
    <property type="gene ID" value="Ma10_g08890"/>
</dbReference>
<dbReference type="FunCoup" id="A0A804KU68">
    <property type="interactions" value="2322"/>
</dbReference>
<evidence type="ECO:0000313" key="5">
    <source>
        <dbReference type="EMBL" id="CAG1852966.1"/>
    </source>
</evidence>
<evidence type="ECO:0000256" key="1">
    <source>
        <dbReference type="ARBA" id="ARBA00004474"/>
    </source>
</evidence>
<dbReference type="OMA" id="IGAPWPF"/>
<proteinExistence type="predicted"/>
<dbReference type="InterPro" id="IPR006843">
    <property type="entry name" value="PAP/fibrillin_dom"/>
</dbReference>
<keyword evidence="2" id="KW-0934">Plastid</keyword>
<dbReference type="InterPro" id="IPR039633">
    <property type="entry name" value="PAP"/>
</dbReference>
<keyword evidence="7" id="KW-1185">Reference proteome</keyword>